<dbReference type="PANTHER" id="PTHR43024:SF1">
    <property type="entry name" value="UDP-N-ACETYLMURAMOYL-TRIPEPTIDE--D-ALANYL-D-ALANINE LIGASE"/>
    <property type="match status" value="1"/>
</dbReference>
<evidence type="ECO:0000256" key="2">
    <source>
        <dbReference type="ARBA" id="ARBA00022598"/>
    </source>
</evidence>
<organism evidence="15 16">
    <name type="scientific">Moellerella wisconsensis ATCC 35017</name>
    <dbReference type="NCBI Taxonomy" id="1354267"/>
    <lineage>
        <taxon>Bacteria</taxon>
        <taxon>Pseudomonadati</taxon>
        <taxon>Pseudomonadota</taxon>
        <taxon>Gammaproteobacteria</taxon>
        <taxon>Enterobacterales</taxon>
        <taxon>Morganellaceae</taxon>
        <taxon>Moellerella</taxon>
    </lineage>
</organism>
<keyword evidence="16" id="KW-1185">Reference proteome</keyword>
<evidence type="ECO:0000259" key="13">
    <source>
        <dbReference type="Pfam" id="PF02875"/>
    </source>
</evidence>
<keyword evidence="1 10" id="KW-0963">Cytoplasm</keyword>
<dbReference type="InterPro" id="IPR013221">
    <property type="entry name" value="Mur_ligase_cen"/>
</dbReference>
<dbReference type="InterPro" id="IPR000713">
    <property type="entry name" value="Mur_ligase_N"/>
</dbReference>
<dbReference type="GO" id="GO:0008766">
    <property type="term" value="F:UDP-N-acetylmuramoylalanyl-D-glutamyl-2,6-diaminopimelate-D-alanyl-D-alanine ligase activity"/>
    <property type="evidence" value="ECO:0007669"/>
    <property type="project" value="RHEA"/>
</dbReference>
<dbReference type="InterPro" id="IPR005863">
    <property type="entry name" value="UDP-N-AcMur_synth"/>
</dbReference>
<evidence type="ECO:0000313" key="16">
    <source>
        <dbReference type="Proteomes" id="UP000053226"/>
    </source>
</evidence>
<comment type="catalytic activity">
    <reaction evidence="10 11">
        <text>D-alanyl-D-alanine + UDP-N-acetyl-alpha-D-muramoyl-L-alanyl-gamma-D-glutamyl-meso-2,6-diaminopimelate + ATP = UDP-N-acetyl-alpha-D-muramoyl-L-alanyl-gamma-D-glutamyl-meso-2,6-diaminopimeloyl-D-alanyl-D-alanine + ADP + phosphate + H(+)</text>
        <dbReference type="Rhea" id="RHEA:28374"/>
        <dbReference type="ChEBI" id="CHEBI:15378"/>
        <dbReference type="ChEBI" id="CHEBI:30616"/>
        <dbReference type="ChEBI" id="CHEBI:43474"/>
        <dbReference type="ChEBI" id="CHEBI:57822"/>
        <dbReference type="ChEBI" id="CHEBI:61386"/>
        <dbReference type="ChEBI" id="CHEBI:83905"/>
        <dbReference type="ChEBI" id="CHEBI:456216"/>
        <dbReference type="EC" id="6.3.2.10"/>
    </reaction>
</comment>
<sequence length="460" mass="49421">MIPVSLRQLAAVTGGTLITENTAAADTLIIQQVSTDSRQIGEQCLFIALKGERFDAHQFIDQVIAAGASALLVERQLAVNCPQIKVENTHIALGQIAAWVRQQSSARVVGLTGSSGKTSVKELTAAILRQRGKTLYTAGNLNNDIGVPLTLLRLTDEHQYAVIEMGANHIGEIAYTTHLVKPESALVNNLFAAHLEGFGSLEGVAQAKGEIYQGLPDEGTAIINLDSNDQTQWIAQLDPRQTVWRYSLTAQDTADFYPTDIVVNQLTTEFTLHTPVGSVQISLPLPGMHNVSNALAASTLALSVGATLDDIKQGLAQAQAVPGRLYPVHLADGKIVFDDTYNANTGSMIAAIRVLSQMPGYRIFVTGDMGELGEYAKECHQQVGEAAHEYGLDKVFSVGQLSHEISQASGCGEHFAYKADLLAQLLPLIQQNDVVSILVKGSRSTAMEDIVDALKECYTC</sequence>
<feature type="domain" description="Mur ligase N-terminal catalytic" evidence="12">
    <location>
        <begin position="30"/>
        <end position="98"/>
    </location>
</feature>
<proteinExistence type="inferred from homology"/>
<dbReference type="UniPathway" id="UPA00219"/>
<dbReference type="InterPro" id="IPR004101">
    <property type="entry name" value="Mur_ligase_C"/>
</dbReference>
<dbReference type="InterPro" id="IPR036565">
    <property type="entry name" value="Mur-like_cat_sf"/>
</dbReference>
<dbReference type="InterPro" id="IPR051046">
    <property type="entry name" value="MurCDEF_CellWall_CoF430Synth"/>
</dbReference>
<evidence type="ECO:0000256" key="11">
    <source>
        <dbReference type="RuleBase" id="RU004136"/>
    </source>
</evidence>
<dbReference type="InterPro" id="IPR036615">
    <property type="entry name" value="Mur_ligase_C_dom_sf"/>
</dbReference>
<dbReference type="Gene3D" id="3.40.1190.10">
    <property type="entry name" value="Mur-like, catalytic domain"/>
    <property type="match status" value="1"/>
</dbReference>
<dbReference type="NCBIfam" id="TIGR01143">
    <property type="entry name" value="murF"/>
    <property type="match status" value="1"/>
</dbReference>
<evidence type="ECO:0000256" key="9">
    <source>
        <dbReference type="ARBA" id="ARBA00023316"/>
    </source>
</evidence>
<dbReference type="HAMAP" id="MF_02019">
    <property type="entry name" value="MurF"/>
    <property type="match status" value="1"/>
</dbReference>
<dbReference type="InterPro" id="IPR035911">
    <property type="entry name" value="MurE/MurF_N"/>
</dbReference>
<dbReference type="Pfam" id="PF02875">
    <property type="entry name" value="Mur_ligase_C"/>
    <property type="match status" value="1"/>
</dbReference>
<evidence type="ECO:0000259" key="12">
    <source>
        <dbReference type="Pfam" id="PF01225"/>
    </source>
</evidence>
<dbReference type="GO" id="GO:0009252">
    <property type="term" value="P:peptidoglycan biosynthetic process"/>
    <property type="evidence" value="ECO:0007669"/>
    <property type="project" value="UniProtKB-UniRule"/>
</dbReference>
<keyword evidence="6 10" id="KW-0133">Cell shape</keyword>
<keyword evidence="9 10" id="KW-0961">Cell wall biogenesis/degradation</keyword>
<dbReference type="EC" id="6.3.2.10" evidence="10 11"/>
<dbReference type="Pfam" id="PF01225">
    <property type="entry name" value="Mur_ligase"/>
    <property type="match status" value="1"/>
</dbReference>
<keyword evidence="3 10" id="KW-0132">Cell division</keyword>
<dbReference type="GO" id="GO:0005524">
    <property type="term" value="F:ATP binding"/>
    <property type="evidence" value="ECO:0007669"/>
    <property type="project" value="UniProtKB-UniRule"/>
</dbReference>
<evidence type="ECO:0000256" key="3">
    <source>
        <dbReference type="ARBA" id="ARBA00022618"/>
    </source>
</evidence>
<evidence type="ECO:0000256" key="10">
    <source>
        <dbReference type="HAMAP-Rule" id="MF_02019"/>
    </source>
</evidence>
<feature type="domain" description="Mur ligase C-terminal" evidence="13">
    <location>
        <begin position="323"/>
        <end position="442"/>
    </location>
</feature>
<evidence type="ECO:0000313" key="15">
    <source>
        <dbReference type="EMBL" id="KPD03231.1"/>
    </source>
</evidence>
<dbReference type="SUPFAM" id="SSF53244">
    <property type="entry name" value="MurD-like peptide ligases, peptide-binding domain"/>
    <property type="match status" value="1"/>
</dbReference>
<evidence type="ECO:0000259" key="14">
    <source>
        <dbReference type="Pfam" id="PF08245"/>
    </source>
</evidence>
<evidence type="ECO:0000256" key="8">
    <source>
        <dbReference type="ARBA" id="ARBA00023306"/>
    </source>
</evidence>
<dbReference type="SUPFAM" id="SSF53623">
    <property type="entry name" value="MurD-like peptide ligases, catalytic domain"/>
    <property type="match status" value="1"/>
</dbReference>
<dbReference type="GO" id="GO:0008360">
    <property type="term" value="P:regulation of cell shape"/>
    <property type="evidence" value="ECO:0007669"/>
    <property type="project" value="UniProtKB-KW"/>
</dbReference>
<dbReference type="GO" id="GO:0005737">
    <property type="term" value="C:cytoplasm"/>
    <property type="evidence" value="ECO:0007669"/>
    <property type="project" value="UniProtKB-SubCell"/>
</dbReference>
<dbReference type="Pfam" id="PF08245">
    <property type="entry name" value="Mur_ligase_M"/>
    <property type="match status" value="1"/>
</dbReference>
<dbReference type="GO" id="GO:0071555">
    <property type="term" value="P:cell wall organization"/>
    <property type="evidence" value="ECO:0007669"/>
    <property type="project" value="UniProtKB-KW"/>
</dbReference>
<protein>
    <recommendedName>
        <fullName evidence="10 11">UDP-N-acetylmuramoyl-tripeptide--D-alanyl-D-alanine ligase</fullName>
        <ecNumber evidence="10 11">6.3.2.10</ecNumber>
    </recommendedName>
    <alternativeName>
        <fullName evidence="10">D-alanyl-D-alanine-adding enzyme</fullName>
    </alternativeName>
</protein>
<dbReference type="SUPFAM" id="SSF63418">
    <property type="entry name" value="MurE/MurF N-terminal domain"/>
    <property type="match status" value="1"/>
</dbReference>
<keyword evidence="5 10" id="KW-0067">ATP-binding</keyword>
<comment type="similarity">
    <text evidence="10">Belongs to the MurCDEF family. MurF subfamily.</text>
</comment>
<keyword evidence="8 10" id="KW-0131">Cell cycle</keyword>
<keyword evidence="4 10" id="KW-0547">Nucleotide-binding</keyword>
<evidence type="ECO:0000256" key="4">
    <source>
        <dbReference type="ARBA" id="ARBA00022741"/>
    </source>
</evidence>
<gene>
    <name evidence="10" type="primary">murF</name>
    <name evidence="15" type="ORF">M992_1363</name>
</gene>
<comment type="function">
    <text evidence="10 11">Involved in cell wall formation. Catalyzes the final step in the synthesis of UDP-N-acetylmuramoyl-pentapeptide, the precursor of murein.</text>
</comment>
<dbReference type="Proteomes" id="UP000053226">
    <property type="component" value="Unassembled WGS sequence"/>
</dbReference>
<dbReference type="NCBIfam" id="NF008041">
    <property type="entry name" value="PRK10773.1"/>
    <property type="match status" value="1"/>
</dbReference>
<feature type="domain" description="Mur ligase central" evidence="14">
    <location>
        <begin position="112"/>
        <end position="300"/>
    </location>
</feature>
<evidence type="ECO:0000256" key="7">
    <source>
        <dbReference type="ARBA" id="ARBA00022984"/>
    </source>
</evidence>
<keyword evidence="7 10" id="KW-0573">Peptidoglycan synthesis</keyword>
<accession>A0A0N0IB19</accession>
<evidence type="ECO:0000256" key="6">
    <source>
        <dbReference type="ARBA" id="ARBA00022960"/>
    </source>
</evidence>
<keyword evidence="2 10" id="KW-0436">Ligase</keyword>
<evidence type="ECO:0000256" key="1">
    <source>
        <dbReference type="ARBA" id="ARBA00022490"/>
    </source>
</evidence>
<feature type="binding site" evidence="10">
    <location>
        <begin position="113"/>
        <end position="119"/>
    </location>
    <ligand>
        <name>ATP</name>
        <dbReference type="ChEBI" id="CHEBI:30616"/>
    </ligand>
</feature>
<comment type="subcellular location">
    <subcellularLocation>
        <location evidence="10 11">Cytoplasm</location>
    </subcellularLocation>
</comment>
<dbReference type="PANTHER" id="PTHR43024">
    <property type="entry name" value="UDP-N-ACETYLMURAMOYL-TRIPEPTIDE--D-ALANYL-D-ALANINE LIGASE"/>
    <property type="match status" value="1"/>
</dbReference>
<comment type="pathway">
    <text evidence="10 11">Cell wall biogenesis; peptidoglycan biosynthesis.</text>
</comment>
<comment type="caution">
    <text evidence="15">The sequence shown here is derived from an EMBL/GenBank/DDBJ whole genome shotgun (WGS) entry which is preliminary data.</text>
</comment>
<reference evidence="15 16" key="1">
    <citation type="submission" date="2015-07" db="EMBL/GenBank/DDBJ databases">
        <title>ATOL: Assembling a taxonomically balanced genome-scale reconstruction of the evolutionary history of the Enterobacteriaceae.</title>
        <authorList>
            <person name="Plunkett G.III."/>
            <person name="Neeno-Eckwall E.C."/>
            <person name="Glasner J.D."/>
            <person name="Perna N.T."/>
        </authorList>
    </citation>
    <scope>NUCLEOTIDE SEQUENCE [LARGE SCALE GENOMIC DNA]</scope>
    <source>
        <strain evidence="15 16">ATCC 35017</strain>
    </source>
</reference>
<dbReference type="GO" id="GO:0047480">
    <property type="term" value="F:UDP-N-acetylmuramoyl-tripeptide-D-alanyl-D-alanine ligase activity"/>
    <property type="evidence" value="ECO:0007669"/>
    <property type="project" value="UniProtKB-UniRule"/>
</dbReference>
<dbReference type="GO" id="GO:0051301">
    <property type="term" value="P:cell division"/>
    <property type="evidence" value="ECO:0007669"/>
    <property type="project" value="UniProtKB-KW"/>
</dbReference>
<dbReference type="OrthoDB" id="9801978at2"/>
<dbReference type="Gene3D" id="3.40.1390.10">
    <property type="entry name" value="MurE/MurF, N-terminal domain"/>
    <property type="match status" value="1"/>
</dbReference>
<dbReference type="RefSeq" id="WP_053907868.1">
    <property type="nucleotide sequence ID" value="NZ_CAWMUS010000014.1"/>
</dbReference>
<dbReference type="Gene3D" id="3.90.190.20">
    <property type="entry name" value="Mur ligase, C-terminal domain"/>
    <property type="match status" value="1"/>
</dbReference>
<name>A0A0N0IB19_9GAMM</name>
<evidence type="ECO:0000256" key="5">
    <source>
        <dbReference type="ARBA" id="ARBA00022840"/>
    </source>
</evidence>
<dbReference type="EMBL" id="LGAA01000014">
    <property type="protein sequence ID" value="KPD03231.1"/>
    <property type="molecule type" value="Genomic_DNA"/>
</dbReference>
<dbReference type="AlphaFoldDB" id="A0A0N0IB19"/>